<dbReference type="EMBL" id="VFPT01000001">
    <property type="protein sequence ID" value="TQM93620.1"/>
    <property type="molecule type" value="Genomic_DNA"/>
</dbReference>
<dbReference type="InterPro" id="IPR027417">
    <property type="entry name" value="P-loop_NTPase"/>
</dbReference>
<dbReference type="Pfam" id="PF07015">
    <property type="entry name" value="VirC1"/>
    <property type="match status" value="1"/>
</dbReference>
<dbReference type="InterPro" id="IPR009744">
    <property type="entry name" value="VirC1"/>
</dbReference>
<name>A0A543KEW0_9RHOB</name>
<organism evidence="1 2">
    <name type="scientific">Roseinatronobacter monicus</name>
    <dbReference type="NCBI Taxonomy" id="393481"/>
    <lineage>
        <taxon>Bacteria</taxon>
        <taxon>Pseudomonadati</taxon>
        <taxon>Pseudomonadota</taxon>
        <taxon>Alphaproteobacteria</taxon>
        <taxon>Rhodobacterales</taxon>
        <taxon>Paracoccaceae</taxon>
        <taxon>Roseinatronobacter</taxon>
    </lineage>
</organism>
<reference evidence="1 2" key="1">
    <citation type="submission" date="2019-06" db="EMBL/GenBank/DDBJ databases">
        <title>Genomic Encyclopedia of Archaeal and Bacterial Type Strains, Phase II (KMG-II): from individual species to whole genera.</title>
        <authorList>
            <person name="Goeker M."/>
        </authorList>
    </citation>
    <scope>NUCLEOTIDE SEQUENCE [LARGE SCALE GENOMIC DNA]</scope>
    <source>
        <strain evidence="1 2">DSM 18423</strain>
    </source>
</reference>
<dbReference type="Gene3D" id="3.40.50.300">
    <property type="entry name" value="P-loop containing nucleotide triphosphate hydrolases"/>
    <property type="match status" value="1"/>
</dbReference>
<evidence type="ECO:0000313" key="1">
    <source>
        <dbReference type="EMBL" id="TQM93620.1"/>
    </source>
</evidence>
<keyword evidence="2" id="KW-1185">Reference proteome</keyword>
<comment type="caution">
    <text evidence="1">The sequence shown here is derived from an EMBL/GenBank/DDBJ whole genome shotgun (WGS) entry which is preliminary data.</text>
</comment>
<dbReference type="SUPFAM" id="SSF52540">
    <property type="entry name" value="P-loop containing nucleoside triphosphate hydrolases"/>
    <property type="match status" value="1"/>
</dbReference>
<gene>
    <name evidence="1" type="ORF">BD293_2262</name>
</gene>
<dbReference type="Proteomes" id="UP000320582">
    <property type="component" value="Unassembled WGS sequence"/>
</dbReference>
<dbReference type="RefSeq" id="WP_142081663.1">
    <property type="nucleotide sequence ID" value="NZ_VFPT01000001.1"/>
</dbReference>
<dbReference type="OrthoDB" id="113462at2"/>
<evidence type="ECO:0000313" key="2">
    <source>
        <dbReference type="Proteomes" id="UP000320582"/>
    </source>
</evidence>
<accession>A0A543KEW0</accession>
<dbReference type="AlphaFoldDB" id="A0A543KEW0"/>
<sequence>MHTITFFAPKGGSGRTTVVMATASAFIEAGHRVGVIDTTEEARRWPPSGQSFIRQWQTSMLTSGIGPDQLVTASAWDFDSFYSAKKELLTAGCTHILIDTPKAPNKLIEYVLLECDLIVMPFSGYFEATWISSWVTSNLCPVRKMFGLATGLMGTEEHQAIHRQALYGSPMLKSSLPRSYVFANQLIDGSFYKLEAGSDTFGYTDADLLHARSAATKLIKELNRLVKTRSFSRYQCGEQLATGHPLAHLQALHAQAPEAFC</sequence>
<proteinExistence type="predicted"/>
<protein>
    <submittedName>
        <fullName evidence="1">Cellulose biosynthesis protein BcsQ</fullName>
    </submittedName>
</protein>